<dbReference type="PANTHER" id="PTHR21716:SF66">
    <property type="entry name" value="TRANSPORT PROTEIN SLL0063-RELATED"/>
    <property type="match status" value="1"/>
</dbReference>
<reference evidence="7 8" key="1">
    <citation type="submission" date="2020-05" db="EMBL/GenBank/DDBJ databases">
        <title>Complete genome sequence of of a novel Thermoleptolyngbya strain isolated from hot springs of Ganzi, Sichuan China.</title>
        <authorList>
            <person name="Tang J."/>
            <person name="Daroch M."/>
            <person name="Li L."/>
            <person name="Waleron K."/>
            <person name="Waleron M."/>
            <person name="Waleron M."/>
        </authorList>
    </citation>
    <scope>NUCLEOTIDE SEQUENCE [LARGE SCALE GENOMIC DNA]</scope>
    <source>
        <strain evidence="7 8">PKUAC-SCTA183</strain>
    </source>
</reference>
<feature type="transmembrane region" description="Helical" evidence="6">
    <location>
        <begin position="305"/>
        <end position="333"/>
    </location>
</feature>
<keyword evidence="5 6" id="KW-0472">Membrane</keyword>
<evidence type="ECO:0000256" key="3">
    <source>
        <dbReference type="ARBA" id="ARBA00022692"/>
    </source>
</evidence>
<comment type="similarity">
    <text evidence="2">Belongs to the autoinducer-2 exporter (AI-2E) (TC 2.A.86) family.</text>
</comment>
<keyword evidence="8" id="KW-1185">Reference proteome</keyword>
<gene>
    <name evidence="7" type="ORF">HPC62_16530</name>
</gene>
<dbReference type="GO" id="GO:0016020">
    <property type="term" value="C:membrane"/>
    <property type="evidence" value="ECO:0007669"/>
    <property type="project" value="UniProtKB-SubCell"/>
</dbReference>
<evidence type="ECO:0000313" key="8">
    <source>
        <dbReference type="Proteomes" id="UP000505210"/>
    </source>
</evidence>
<evidence type="ECO:0000256" key="2">
    <source>
        <dbReference type="ARBA" id="ARBA00009773"/>
    </source>
</evidence>
<feature type="transmembrane region" description="Helical" evidence="6">
    <location>
        <begin position="215"/>
        <end position="238"/>
    </location>
</feature>
<keyword evidence="3 6" id="KW-0812">Transmembrane</keyword>
<organism evidence="7 8">
    <name type="scientific">Thermoleptolyngbya sichuanensis A183</name>
    <dbReference type="NCBI Taxonomy" id="2737172"/>
    <lineage>
        <taxon>Bacteria</taxon>
        <taxon>Bacillati</taxon>
        <taxon>Cyanobacteriota</taxon>
        <taxon>Cyanophyceae</taxon>
        <taxon>Oculatellales</taxon>
        <taxon>Oculatellaceae</taxon>
        <taxon>Thermoleptolyngbya</taxon>
        <taxon>Thermoleptolyngbya sichuanensis</taxon>
    </lineage>
</organism>
<dbReference type="GO" id="GO:0055085">
    <property type="term" value="P:transmembrane transport"/>
    <property type="evidence" value="ECO:0007669"/>
    <property type="project" value="TreeGrafter"/>
</dbReference>
<feature type="transmembrane region" description="Helical" evidence="6">
    <location>
        <begin position="12"/>
        <end position="32"/>
    </location>
</feature>
<sequence>MFASFKALPGWLRLWILFPLGFLNLWLLLLLLDYLSPFVGVLGSAAIFAFLLDIPVQELQKRGVLRGWAIALVLSVSLLVLTLVAVTLGPLLLQQLSALVASLPQLIDSGKLQLRALQEWAIAQNLPIQLSDLLNQTINQLGSVFQIAGSKLLGILTETITSLINVLFFIVLTIFILVGGEAAWDGIFSWLPAPWNETLQDSIQTTFRRYFGTQAILAGILSVAQTVGLLVWGVPYAVLFGVTMGVATLIPYGGAVATVVISIIVALQDFGQGVRVLITAIAIGQINDTLLSPRLMGETIGLNPIWLIAALFLGGKVGGVLGLLVAVPIASVIKSTADQIRQPKPMIPSRL</sequence>
<dbReference type="RefSeq" id="WP_172357468.1">
    <property type="nucleotide sequence ID" value="NZ_CP053661.1"/>
</dbReference>
<dbReference type="Proteomes" id="UP000505210">
    <property type="component" value="Chromosome"/>
</dbReference>
<evidence type="ECO:0000256" key="4">
    <source>
        <dbReference type="ARBA" id="ARBA00022989"/>
    </source>
</evidence>
<feature type="transmembrane region" description="Helical" evidence="6">
    <location>
        <begin position="244"/>
        <end position="267"/>
    </location>
</feature>
<feature type="transmembrane region" description="Helical" evidence="6">
    <location>
        <begin position="68"/>
        <end position="93"/>
    </location>
</feature>
<accession>A0A6M8B970</accession>
<dbReference type="Pfam" id="PF01594">
    <property type="entry name" value="AI-2E_transport"/>
    <property type="match status" value="1"/>
</dbReference>
<evidence type="ECO:0000256" key="5">
    <source>
        <dbReference type="ARBA" id="ARBA00023136"/>
    </source>
</evidence>
<dbReference type="KEGG" id="theu:HPC62_16530"/>
<keyword evidence="4 6" id="KW-1133">Transmembrane helix</keyword>
<dbReference type="PANTHER" id="PTHR21716">
    <property type="entry name" value="TRANSMEMBRANE PROTEIN"/>
    <property type="match status" value="1"/>
</dbReference>
<evidence type="ECO:0000256" key="1">
    <source>
        <dbReference type="ARBA" id="ARBA00004141"/>
    </source>
</evidence>
<comment type="subcellular location">
    <subcellularLocation>
        <location evidence="1">Membrane</location>
        <topology evidence="1">Multi-pass membrane protein</topology>
    </subcellularLocation>
</comment>
<evidence type="ECO:0000256" key="6">
    <source>
        <dbReference type="SAM" id="Phobius"/>
    </source>
</evidence>
<name>A0A6M8B970_9CYAN</name>
<evidence type="ECO:0000313" key="7">
    <source>
        <dbReference type="EMBL" id="QKD83594.1"/>
    </source>
</evidence>
<feature type="transmembrane region" description="Helical" evidence="6">
    <location>
        <begin position="160"/>
        <end position="180"/>
    </location>
</feature>
<dbReference type="EMBL" id="CP053661">
    <property type="protein sequence ID" value="QKD83594.1"/>
    <property type="molecule type" value="Genomic_DNA"/>
</dbReference>
<feature type="transmembrane region" description="Helical" evidence="6">
    <location>
        <begin position="38"/>
        <end position="56"/>
    </location>
</feature>
<protein>
    <submittedName>
        <fullName evidence="7">AI-2E family transporter</fullName>
    </submittedName>
</protein>
<proteinExistence type="inferred from homology"/>
<dbReference type="AlphaFoldDB" id="A0A6M8B970"/>
<dbReference type="InterPro" id="IPR002549">
    <property type="entry name" value="AI-2E-like"/>
</dbReference>